<evidence type="ECO:0000259" key="1">
    <source>
        <dbReference type="Pfam" id="PF00391"/>
    </source>
</evidence>
<dbReference type="Gene3D" id="3.30.1490.20">
    <property type="entry name" value="ATP-grasp fold, A domain"/>
    <property type="match status" value="1"/>
</dbReference>
<feature type="domain" description="PEP-utilising enzyme mobile" evidence="1">
    <location>
        <begin position="737"/>
        <end position="807"/>
    </location>
</feature>
<organism evidence="3 4">
    <name type="scientific">Kitasatospora cystarginea</name>
    <dbReference type="NCBI Taxonomy" id="58350"/>
    <lineage>
        <taxon>Bacteria</taxon>
        <taxon>Bacillati</taxon>
        <taxon>Actinomycetota</taxon>
        <taxon>Actinomycetes</taxon>
        <taxon>Kitasatosporales</taxon>
        <taxon>Streptomycetaceae</taxon>
        <taxon>Kitasatospora</taxon>
    </lineage>
</organism>
<dbReference type="Pfam" id="PF00391">
    <property type="entry name" value="PEP-utilizers"/>
    <property type="match status" value="1"/>
</dbReference>
<dbReference type="InterPro" id="IPR002192">
    <property type="entry name" value="PPDK_AMP/ATP-bd"/>
</dbReference>
<dbReference type="InterPro" id="IPR013815">
    <property type="entry name" value="ATP_grasp_subdomain_1"/>
</dbReference>
<dbReference type="Gene3D" id="3.30.470.20">
    <property type="entry name" value="ATP-grasp fold, B domain"/>
    <property type="match status" value="2"/>
</dbReference>
<feature type="domain" description="Pyruvate phosphate dikinase AMP/ATP-binding" evidence="2">
    <location>
        <begin position="216"/>
        <end position="267"/>
    </location>
</feature>
<evidence type="ECO:0000313" key="4">
    <source>
        <dbReference type="Proteomes" id="UP001500305"/>
    </source>
</evidence>
<comment type="caution">
    <text evidence="3">The sequence shown here is derived from an EMBL/GenBank/DDBJ whole genome shotgun (WGS) entry which is preliminary data.</text>
</comment>
<keyword evidence="4" id="KW-1185">Reference proteome</keyword>
<dbReference type="Pfam" id="PF01326">
    <property type="entry name" value="PPDK_N"/>
    <property type="match status" value="2"/>
</dbReference>
<gene>
    <name evidence="3" type="ORF">GCM10010430_69890</name>
</gene>
<dbReference type="SUPFAM" id="SSF56059">
    <property type="entry name" value="Glutathione synthetase ATP-binding domain-like"/>
    <property type="match status" value="1"/>
</dbReference>
<dbReference type="InterPro" id="IPR051549">
    <property type="entry name" value="PEP_Utilizing_Enz"/>
</dbReference>
<protein>
    <submittedName>
        <fullName evidence="3">PEP/pyruvate-binding domain-containing protein</fullName>
    </submittedName>
</protein>
<dbReference type="Proteomes" id="UP001500305">
    <property type="component" value="Unassembled WGS sequence"/>
</dbReference>
<sequence length="825" mass="88028">MAYLIPLAQLGLHDVDRVGRKAAVLGELRQTGFRVPDGFGVPWQVLTDVLDGIDPADPHAVVERIRCTELPDALRAELSAALRELGDGPVAVRSSGIEEDLAGRSFAGQYDSVLDVRGADAVADALRQCWASAFSDRVAAYRNGEDAPMRMGVLVQAMVPAAAAGVAFSANPVTGDRGETMVSAVTGLGDRLMAGETVADEWSVRDGTAQLLSGSREAVTEAQVCEVEALVGRVAEHFGTPQDIEWAFAAGELWLLQARPITTLVEDHDLVPIDIEVPPGFFVRDVRSPDARAPMENSVFLPVFAASAKRLFDFTTGAPLTATTIGGWVYLNPLPDTMPELIRRSERIAELVAEGAPLAVVRRWESEWKPGFVARIRRLRETDLGAVDDAALAAHVAELTGFFSELHDVYFRIAGAAMFIGAELGLLAQELLDWPPDDLLPLRSGLVGEHMGAVVALGDLARLAAAKPALSAALERDVQSAVGQLRDMEPEFAAAFDRYLADYGHRTLRLGLTDPTFAEQPAMVLTMVVAQLGEPFDLADRRAVLARRVQPRRDELERRLAGRPAAERQQFEAALAAAELSAPIRDEKSHLAVSLWALMRYAVLELGNRLAGSALIQQPEDVFLIGLDQALAALADPCDLRPAVRLGRGQLNWAKANPGPRFYGTPPTPPTWGPGMAEPSEAAKHVMDIAAWTTRMMGGSPQAPAETDGISGLAAAAGRYTGPARVVGGPRDFGKLRRGDVLVCPETTAQWAVLFPSLGALVADGGSLLSHPAILSREYGIPAVVAAGDATRLLQDGDLVEVDGAAGTVRLISGSIAARRSEAAR</sequence>
<proteinExistence type="predicted"/>
<feature type="domain" description="Pyruvate phosphate dikinase AMP/ATP-binding" evidence="2">
    <location>
        <begin position="16"/>
        <end position="210"/>
    </location>
</feature>
<evidence type="ECO:0000259" key="2">
    <source>
        <dbReference type="Pfam" id="PF01326"/>
    </source>
</evidence>
<dbReference type="PANTHER" id="PTHR43615:SF1">
    <property type="entry name" value="PPDK_N DOMAIN-CONTAINING PROTEIN"/>
    <property type="match status" value="1"/>
</dbReference>
<name>A0ABP5RSY3_9ACTN</name>
<accession>A0ABP5RSY3</accession>
<dbReference type="SUPFAM" id="SSF52009">
    <property type="entry name" value="Phosphohistidine domain"/>
    <property type="match status" value="1"/>
</dbReference>
<reference evidence="4" key="1">
    <citation type="journal article" date="2019" name="Int. J. Syst. Evol. Microbiol.">
        <title>The Global Catalogue of Microorganisms (GCM) 10K type strain sequencing project: providing services to taxonomists for standard genome sequencing and annotation.</title>
        <authorList>
            <consortium name="The Broad Institute Genomics Platform"/>
            <consortium name="The Broad Institute Genome Sequencing Center for Infectious Disease"/>
            <person name="Wu L."/>
            <person name="Ma J."/>
        </authorList>
    </citation>
    <scope>NUCLEOTIDE SEQUENCE [LARGE SCALE GENOMIC DNA]</scope>
    <source>
        <strain evidence="4">JCM 7356</strain>
    </source>
</reference>
<dbReference type="InterPro" id="IPR036637">
    <property type="entry name" value="Phosphohistidine_dom_sf"/>
</dbReference>
<dbReference type="Gene3D" id="3.50.30.10">
    <property type="entry name" value="Phosphohistidine domain"/>
    <property type="match status" value="1"/>
</dbReference>
<dbReference type="PANTHER" id="PTHR43615">
    <property type="entry name" value="PHOSPHOENOLPYRUVATE SYNTHASE-RELATED"/>
    <property type="match status" value="1"/>
</dbReference>
<dbReference type="InterPro" id="IPR008279">
    <property type="entry name" value="PEP-util_enz_mobile_dom"/>
</dbReference>
<evidence type="ECO:0000313" key="3">
    <source>
        <dbReference type="EMBL" id="GAA2273953.1"/>
    </source>
</evidence>
<dbReference type="RefSeq" id="WP_344640595.1">
    <property type="nucleotide sequence ID" value="NZ_BAAATR010000048.1"/>
</dbReference>
<dbReference type="EMBL" id="BAAATR010000048">
    <property type="protein sequence ID" value="GAA2273953.1"/>
    <property type="molecule type" value="Genomic_DNA"/>
</dbReference>